<keyword evidence="3 6" id="KW-0812">Transmembrane</keyword>
<dbReference type="RefSeq" id="WP_089273220.1">
    <property type="nucleotide sequence ID" value="NZ_FZOC01000002.1"/>
</dbReference>
<evidence type="ECO:0000256" key="2">
    <source>
        <dbReference type="ARBA" id="ARBA00022475"/>
    </source>
</evidence>
<evidence type="ECO:0000256" key="3">
    <source>
        <dbReference type="ARBA" id="ARBA00022692"/>
    </source>
</evidence>
<dbReference type="PANTHER" id="PTHR34857">
    <property type="entry name" value="SLL0384 PROTEIN"/>
    <property type="match status" value="1"/>
</dbReference>
<dbReference type="InterPro" id="IPR003339">
    <property type="entry name" value="ABC/ECF_trnsptr_transmembrane"/>
</dbReference>
<dbReference type="NCBIfam" id="TIGR02454">
    <property type="entry name" value="ECF_T_CbiQ"/>
    <property type="match status" value="1"/>
</dbReference>
<dbReference type="OrthoDB" id="4533at2"/>
<evidence type="ECO:0000256" key="4">
    <source>
        <dbReference type="ARBA" id="ARBA00022989"/>
    </source>
</evidence>
<feature type="transmembrane region" description="Helical" evidence="6">
    <location>
        <begin position="62"/>
        <end position="82"/>
    </location>
</feature>
<evidence type="ECO:0000256" key="1">
    <source>
        <dbReference type="ARBA" id="ARBA00004651"/>
    </source>
</evidence>
<comment type="subcellular location">
    <subcellularLocation>
        <location evidence="1">Cell membrane</location>
        <topology evidence="1">Multi-pass membrane protein</topology>
    </subcellularLocation>
</comment>
<keyword evidence="4 6" id="KW-1133">Transmembrane helix</keyword>
<evidence type="ECO:0000256" key="5">
    <source>
        <dbReference type="ARBA" id="ARBA00023136"/>
    </source>
</evidence>
<sequence>MIDEPFAEGSSFLHRADPRAKLALAVALACTLAVCTGWRGPVLGLCAGMVLVVWARLRWRPFWRRMLTINGFVAFLWVFLPFTTPGEPLARFGPLDITAQGIAASLLISLKTNAISLCFLSLVATSDAASLGQAMHRLHVPDKLVFLFLFTYRFIHVINDERLRLSTAARLRGFRPRSDAHTYRTLASLLAMVLVGAMRRAEVTRRAMLLRGFSGVFATMRTFRMGNKERCFLAGGAALTAFIAFLEVLGV</sequence>
<reference evidence="7 8" key="1">
    <citation type="submission" date="2017-06" db="EMBL/GenBank/DDBJ databases">
        <authorList>
            <person name="Kim H.J."/>
            <person name="Triplett B.A."/>
        </authorList>
    </citation>
    <scope>NUCLEOTIDE SEQUENCE [LARGE SCALE GENOMIC DNA]</scope>
    <source>
        <strain evidence="7 8">DSM 13116</strain>
    </source>
</reference>
<organism evidence="7 8">
    <name type="scientific">Humidesulfovibrio mexicanus</name>
    <dbReference type="NCBI Taxonomy" id="147047"/>
    <lineage>
        <taxon>Bacteria</taxon>
        <taxon>Pseudomonadati</taxon>
        <taxon>Thermodesulfobacteriota</taxon>
        <taxon>Desulfovibrionia</taxon>
        <taxon>Desulfovibrionales</taxon>
        <taxon>Desulfovibrionaceae</taxon>
        <taxon>Humidesulfovibrio</taxon>
    </lineage>
</organism>
<feature type="transmembrane region" description="Helical" evidence="6">
    <location>
        <begin position="231"/>
        <end position="250"/>
    </location>
</feature>
<accession>A0A238ZE77</accession>
<proteinExistence type="predicted"/>
<evidence type="ECO:0000313" key="7">
    <source>
        <dbReference type="EMBL" id="SNR81657.1"/>
    </source>
</evidence>
<dbReference type="InterPro" id="IPR051611">
    <property type="entry name" value="ECF_transporter_component"/>
</dbReference>
<keyword evidence="5 6" id="KW-0472">Membrane</keyword>
<evidence type="ECO:0000256" key="6">
    <source>
        <dbReference type="SAM" id="Phobius"/>
    </source>
</evidence>
<name>A0A238ZE77_9BACT</name>
<protein>
    <submittedName>
        <fullName evidence="7">Cobalt/nickel transport system permease protein</fullName>
    </submittedName>
</protein>
<dbReference type="Pfam" id="PF02361">
    <property type="entry name" value="CbiQ"/>
    <property type="match status" value="1"/>
</dbReference>
<keyword evidence="8" id="KW-1185">Reference proteome</keyword>
<feature type="transmembrane region" description="Helical" evidence="6">
    <location>
        <begin position="102"/>
        <end position="123"/>
    </location>
</feature>
<evidence type="ECO:0000313" key="8">
    <source>
        <dbReference type="Proteomes" id="UP000198324"/>
    </source>
</evidence>
<feature type="transmembrane region" description="Helical" evidence="6">
    <location>
        <begin position="22"/>
        <end position="55"/>
    </location>
</feature>
<dbReference type="AlphaFoldDB" id="A0A238ZE77"/>
<dbReference type="GO" id="GO:0006824">
    <property type="term" value="P:cobalt ion transport"/>
    <property type="evidence" value="ECO:0007669"/>
    <property type="project" value="InterPro"/>
</dbReference>
<dbReference type="InterPro" id="IPR012809">
    <property type="entry name" value="ECF_CbiQ"/>
</dbReference>
<dbReference type="Proteomes" id="UP000198324">
    <property type="component" value="Unassembled WGS sequence"/>
</dbReference>
<dbReference type="PANTHER" id="PTHR34857:SF2">
    <property type="entry name" value="SLL0384 PROTEIN"/>
    <property type="match status" value="1"/>
</dbReference>
<dbReference type="CDD" id="cd16914">
    <property type="entry name" value="EcfT"/>
    <property type="match status" value="1"/>
</dbReference>
<dbReference type="GO" id="GO:0043190">
    <property type="term" value="C:ATP-binding cassette (ABC) transporter complex"/>
    <property type="evidence" value="ECO:0007669"/>
    <property type="project" value="InterPro"/>
</dbReference>
<dbReference type="EMBL" id="FZOC01000002">
    <property type="protein sequence ID" value="SNR81657.1"/>
    <property type="molecule type" value="Genomic_DNA"/>
</dbReference>
<keyword evidence="2" id="KW-1003">Cell membrane</keyword>
<gene>
    <name evidence="7" type="ORF">SAMN04488503_1470</name>
</gene>